<proteinExistence type="predicted"/>
<gene>
    <name evidence="1" type="ORF">CEP51_003125</name>
</gene>
<organism evidence="1 2">
    <name type="scientific">Fusarium floridanum</name>
    <dbReference type="NCBI Taxonomy" id="1325733"/>
    <lineage>
        <taxon>Eukaryota</taxon>
        <taxon>Fungi</taxon>
        <taxon>Dikarya</taxon>
        <taxon>Ascomycota</taxon>
        <taxon>Pezizomycotina</taxon>
        <taxon>Sordariomycetes</taxon>
        <taxon>Hypocreomycetidae</taxon>
        <taxon>Hypocreales</taxon>
        <taxon>Nectriaceae</taxon>
        <taxon>Fusarium</taxon>
        <taxon>Fusarium solani species complex</taxon>
    </lineage>
</organism>
<evidence type="ECO:0000313" key="2">
    <source>
        <dbReference type="Proteomes" id="UP000287972"/>
    </source>
</evidence>
<dbReference type="EMBL" id="NKCL01000048">
    <property type="protein sequence ID" value="RSL85868.1"/>
    <property type="molecule type" value="Genomic_DNA"/>
</dbReference>
<protein>
    <submittedName>
        <fullName evidence="1">Uncharacterized protein</fullName>
    </submittedName>
</protein>
<comment type="caution">
    <text evidence="1">The sequence shown here is derived from an EMBL/GenBank/DDBJ whole genome shotgun (WGS) entry which is preliminary data.</text>
</comment>
<accession>A0A428S7S3</accession>
<dbReference type="Proteomes" id="UP000287972">
    <property type="component" value="Unassembled WGS sequence"/>
</dbReference>
<dbReference type="AlphaFoldDB" id="A0A428S7S3"/>
<keyword evidence="2" id="KW-1185">Reference proteome</keyword>
<reference evidence="1 2" key="1">
    <citation type="submission" date="2017-06" db="EMBL/GenBank/DDBJ databases">
        <title>Comparative genomic analysis of Ambrosia Fusariam Clade fungi.</title>
        <authorList>
            <person name="Stajich J.E."/>
            <person name="Carrillo J."/>
            <person name="Kijimoto T."/>
            <person name="Eskalen A."/>
            <person name="O'Donnell K."/>
            <person name="Kasson M."/>
        </authorList>
    </citation>
    <scope>NUCLEOTIDE SEQUENCE [LARGE SCALE GENOMIC DNA]</scope>
    <source>
        <strain evidence="1 2">NRRL62606</strain>
    </source>
</reference>
<name>A0A428S7S3_9HYPO</name>
<evidence type="ECO:0000313" key="1">
    <source>
        <dbReference type="EMBL" id="RSL85868.1"/>
    </source>
</evidence>
<sequence>MLSSSLLYKPLVDNTRGYKRTSTIRDIPRSRREEDTLRLQFRENVRRLTPISLTRYNGSRELQGIACLTLSNLGDYMVFSDLFCYRPRLVCYLRGLDNLGQSIVVDFGWIGRSEGVPAGAWRPTFMGHDYTKGK</sequence>